<organism evidence="1 2">
    <name type="scientific">Serratia phage BF</name>
    <dbReference type="NCBI Taxonomy" id="1962671"/>
    <lineage>
        <taxon>Viruses</taxon>
        <taxon>Duplodnaviria</taxon>
        <taxon>Heunggongvirae</taxon>
        <taxon>Uroviricota</taxon>
        <taxon>Caudoviricetes</taxon>
        <taxon>Eneladusvirus</taxon>
        <taxon>Eneladusvirus BF</taxon>
    </lineage>
</organism>
<protein>
    <submittedName>
        <fullName evidence="1">Uncharacterized protein</fullName>
    </submittedName>
</protein>
<dbReference type="EMBL" id="KY630187">
    <property type="protein sequence ID" value="AQW88952.1"/>
    <property type="molecule type" value="Genomic_DNA"/>
</dbReference>
<dbReference type="Proteomes" id="UP000221837">
    <property type="component" value="Genome"/>
</dbReference>
<sequence>MTKAELLEILKDYSDDSCIEVVHGGAHFDITCVVPYNDNGTIIAELGIFDQKTIPESAKRVI</sequence>
<proteinExistence type="predicted"/>
<name>A0A1S6UB75_9CAUD</name>
<keyword evidence="2" id="KW-1185">Reference proteome</keyword>
<evidence type="ECO:0000313" key="2">
    <source>
        <dbReference type="Proteomes" id="UP000221837"/>
    </source>
</evidence>
<gene>
    <name evidence="1" type="ORF">BF_0427</name>
</gene>
<accession>A0A1S6UB75</accession>
<evidence type="ECO:0000313" key="1">
    <source>
        <dbReference type="EMBL" id="AQW88952.1"/>
    </source>
</evidence>
<reference evidence="1" key="1">
    <citation type="submission" date="2017-02" db="EMBL/GenBank/DDBJ databases">
        <title>Genome sequence of Serratia marcescens phage BF.</title>
        <authorList>
            <person name="Casey E."/>
            <person name="Fitzgerald B."/>
            <person name="Mahony J."/>
            <person name="Lugli G."/>
            <person name="Ventura M."/>
            <person name="van Sinderen D."/>
        </authorList>
    </citation>
    <scope>NUCLEOTIDE SEQUENCE [LARGE SCALE GENOMIC DNA]</scope>
</reference>